<feature type="domain" description="XPG N-terminal" evidence="4">
    <location>
        <begin position="1"/>
        <end position="96"/>
    </location>
</feature>
<evidence type="ECO:0000259" key="5">
    <source>
        <dbReference type="Pfam" id="PF12246"/>
    </source>
</evidence>
<evidence type="ECO:0000256" key="1">
    <source>
        <dbReference type="ARBA" id="ARBA00022845"/>
    </source>
</evidence>
<feature type="compositionally biased region" description="Low complexity" evidence="3">
    <location>
        <begin position="671"/>
        <end position="690"/>
    </location>
</feature>
<dbReference type="InterPro" id="IPR037314">
    <property type="entry name" value="MKT1_H3TH"/>
</dbReference>
<evidence type="ECO:0000256" key="3">
    <source>
        <dbReference type="SAM" id="MobiDB-lite"/>
    </source>
</evidence>
<evidence type="ECO:0000313" key="8">
    <source>
        <dbReference type="Proteomes" id="UP000268162"/>
    </source>
</evidence>
<comment type="similarity">
    <text evidence="2">Belongs to the XPG/RAD2 endonuclease family.</text>
</comment>
<evidence type="ECO:0000256" key="2">
    <source>
        <dbReference type="ARBA" id="ARBA00024023"/>
    </source>
</evidence>
<organism evidence="7 8">
    <name type="scientific">Dimargaris cristalligena</name>
    <dbReference type="NCBI Taxonomy" id="215637"/>
    <lineage>
        <taxon>Eukaryota</taxon>
        <taxon>Fungi</taxon>
        <taxon>Fungi incertae sedis</taxon>
        <taxon>Zoopagomycota</taxon>
        <taxon>Kickxellomycotina</taxon>
        <taxon>Dimargaritomycetes</taxon>
        <taxon>Dimargaritales</taxon>
        <taxon>Dimargaritaceae</taxon>
        <taxon>Dimargaris</taxon>
    </lineage>
</organism>
<dbReference type="InterPro" id="IPR029060">
    <property type="entry name" value="PIN-like_dom_sf"/>
</dbReference>
<dbReference type="AlphaFoldDB" id="A0A4P9ZWV6"/>
<evidence type="ECO:0000313" key="7">
    <source>
        <dbReference type="EMBL" id="RKP37461.1"/>
    </source>
</evidence>
<dbReference type="SUPFAM" id="SSF88723">
    <property type="entry name" value="PIN domain-like"/>
    <property type="match status" value="1"/>
</dbReference>
<dbReference type="GO" id="GO:0004518">
    <property type="term" value="F:nuclease activity"/>
    <property type="evidence" value="ECO:0007669"/>
    <property type="project" value="InterPro"/>
</dbReference>
<name>A0A4P9ZWV6_9FUNG</name>
<feature type="domain" description="Post-transcriptional regulator MKT1 N-terminal" evidence="6">
    <location>
        <begin position="308"/>
        <end position="396"/>
    </location>
</feature>
<dbReference type="GO" id="GO:0006417">
    <property type="term" value="P:regulation of translation"/>
    <property type="evidence" value="ECO:0007669"/>
    <property type="project" value="UniProtKB-KW"/>
</dbReference>
<feature type="region of interest" description="Disordered" evidence="3">
    <location>
        <begin position="666"/>
        <end position="690"/>
    </location>
</feature>
<protein>
    <submittedName>
        <fullName evidence="7">Temperature dependent protein affecting M2 dsRNA replication-domain-containing protein</fullName>
    </submittedName>
</protein>
<dbReference type="CDD" id="cd09858">
    <property type="entry name" value="PIN_MKT1"/>
    <property type="match status" value="1"/>
</dbReference>
<dbReference type="Proteomes" id="UP000268162">
    <property type="component" value="Unassembled WGS sequence"/>
</dbReference>
<dbReference type="InterPro" id="IPR022040">
    <property type="entry name" value="MKT1_N"/>
</dbReference>
<dbReference type="PRINTS" id="PR00853">
    <property type="entry name" value="XPGRADSUPER"/>
</dbReference>
<gene>
    <name evidence="7" type="ORF">BJ085DRAFT_31074</name>
</gene>
<feature type="domain" description="Post-transcriptional regulator MKT1 C-terminal" evidence="5">
    <location>
        <begin position="470"/>
        <end position="755"/>
    </location>
</feature>
<evidence type="ECO:0000259" key="6">
    <source>
        <dbReference type="Pfam" id="PF12247"/>
    </source>
</evidence>
<dbReference type="STRING" id="215637.A0A4P9ZWV6"/>
<dbReference type="CDD" id="cd09902">
    <property type="entry name" value="H3TH_MKT1"/>
    <property type="match status" value="1"/>
</dbReference>
<dbReference type="PANTHER" id="PTHR11081:SF32">
    <property type="entry name" value="POST-TRANSCRIPTIONAL REGULATOR MKT1"/>
    <property type="match status" value="1"/>
</dbReference>
<dbReference type="Pfam" id="PF00752">
    <property type="entry name" value="XPG_N"/>
    <property type="match status" value="1"/>
</dbReference>
<dbReference type="EMBL" id="ML002491">
    <property type="protein sequence ID" value="RKP37461.1"/>
    <property type="molecule type" value="Genomic_DNA"/>
</dbReference>
<dbReference type="Pfam" id="PF12246">
    <property type="entry name" value="MKT1_C"/>
    <property type="match status" value="1"/>
</dbReference>
<evidence type="ECO:0000259" key="4">
    <source>
        <dbReference type="Pfam" id="PF00752"/>
    </source>
</evidence>
<reference evidence="8" key="1">
    <citation type="journal article" date="2018" name="Nat. Microbiol.">
        <title>Leveraging single-cell genomics to expand the fungal tree of life.</title>
        <authorList>
            <person name="Ahrendt S.R."/>
            <person name="Quandt C.A."/>
            <person name="Ciobanu D."/>
            <person name="Clum A."/>
            <person name="Salamov A."/>
            <person name="Andreopoulos B."/>
            <person name="Cheng J.F."/>
            <person name="Woyke T."/>
            <person name="Pelin A."/>
            <person name="Henrissat B."/>
            <person name="Reynolds N.K."/>
            <person name="Benny G.L."/>
            <person name="Smith M.E."/>
            <person name="James T.Y."/>
            <person name="Grigoriev I.V."/>
        </authorList>
    </citation>
    <scope>NUCLEOTIDE SEQUENCE [LARGE SCALE GENOMIC DNA]</scope>
    <source>
        <strain evidence="8">RSA 468</strain>
    </source>
</reference>
<keyword evidence="8" id="KW-1185">Reference proteome</keyword>
<accession>A0A4P9ZWV6</accession>
<sequence>MPVRHFDYFTAERQLIQTSPLNVLNGIRVGIDGNHWLRKLLQRVVRDPYPAAMGGIPLGLEAAVERELNAFKSHQIHPFFVFSGVNLLRKDKPFSKPDSRPNKRTNAWKAYDNQQLDLALSSWGSSGSISPLDMLPEVFRLLALHGVEFMRAPYSAWGQLIYLQKHPQAPIHTIHAGSEMLIFDVDRVIVSLDFDKGTFAWLSKRQTLQDLDISPEQFLDVCILAGFDWSITFPPLEGDTKGFTFKDVLELIKQHKTGFNAVQKYSDNPQVIKVKYVDSFCRTRCAVKYHLILNTEGHVVPLNADQAPSDIHEFIGYRFPDSVYLYLAQGLIGPQVLNNLVSGFLLETAPICNGETSEYKKLLTELLPLRTKTLALLSSCLNQFYHNRKVATMYYFEPTVEHIIAHSKTTVAPIMVDVEAVDRLGIRSVGFKNCLSALLTPSLPHLQARDTPAYLKTPSQILASVNLTVLAETGFIDKQYKATAYGRALLASCQTFLTIKEPRTLTVGINGADSPTMFFPELLVGLLLIRYHILKPEPFSVVYDTPKAHPFWASLDDSVRRHLTLITRAVSLIPGRFNAKTPTTGWKGTAPLSRDLLAFNSCARAVTKTLRNLTEMATLHLFLTNRVAKPQGNHYLTIGQGLPFDKEVNTGMGMLALTYLEQRLKGPQEQATASPTSTATATTTTTPATSPATVEAALETVRSTLGSFDDPKADLVRAFQFWDEVMAAVKTLAKANADSSGIDPKLAEAFQAADQCQYNFQKYLTLVMALIPNSFNHIWAVSKAKSTPNGFQSSQMLG</sequence>
<dbReference type="InterPro" id="IPR022039">
    <property type="entry name" value="MKT1_C"/>
</dbReference>
<proteinExistence type="inferred from homology"/>
<keyword evidence="1" id="KW-0810">Translation regulation</keyword>
<dbReference type="InterPro" id="IPR006085">
    <property type="entry name" value="XPG_DNA_repair_N"/>
</dbReference>
<dbReference type="Pfam" id="PF12247">
    <property type="entry name" value="MKT1_N"/>
    <property type="match status" value="1"/>
</dbReference>
<dbReference type="InterPro" id="IPR006084">
    <property type="entry name" value="XPG/Rad2"/>
</dbReference>
<dbReference type="Gene3D" id="3.40.50.1010">
    <property type="entry name" value="5'-nuclease"/>
    <property type="match status" value="1"/>
</dbReference>
<dbReference type="GO" id="GO:0003730">
    <property type="term" value="F:mRNA 3'-UTR binding"/>
    <property type="evidence" value="ECO:0007669"/>
    <property type="project" value="TreeGrafter"/>
</dbReference>
<dbReference type="PANTHER" id="PTHR11081">
    <property type="entry name" value="FLAP ENDONUCLEASE FAMILY MEMBER"/>
    <property type="match status" value="1"/>
</dbReference>